<dbReference type="InterPro" id="IPR039750">
    <property type="entry name" value="DRC1/DRC2"/>
</dbReference>
<evidence type="ECO:0000256" key="5">
    <source>
        <dbReference type="ARBA" id="ARBA00023069"/>
    </source>
</evidence>
<evidence type="ECO:0000256" key="10">
    <source>
        <dbReference type="ARBA" id="ARBA00040899"/>
    </source>
</evidence>
<feature type="coiled-coil region" evidence="12">
    <location>
        <begin position="377"/>
        <end position="404"/>
    </location>
</feature>
<proteinExistence type="inferred from homology"/>
<evidence type="ECO:0000256" key="6">
    <source>
        <dbReference type="ARBA" id="ARBA00023212"/>
    </source>
</evidence>
<keyword evidence="6" id="KW-0206">Cytoskeleton</keyword>
<evidence type="ECO:0000256" key="12">
    <source>
        <dbReference type="SAM" id="Coils"/>
    </source>
</evidence>
<dbReference type="PANTHER" id="PTHR21625:SF0">
    <property type="entry name" value="DYNEIN REGULATORY COMPLEX SUBUNIT 2"/>
    <property type="match status" value="1"/>
</dbReference>
<evidence type="ECO:0000256" key="9">
    <source>
        <dbReference type="ARBA" id="ARBA00038424"/>
    </source>
</evidence>
<gene>
    <name evidence="15" type="ORF">M9Y10_005656</name>
</gene>
<accession>A0ABR2JCR9</accession>
<dbReference type="InterPro" id="IPR039505">
    <property type="entry name" value="DRC1/2_N"/>
</dbReference>
<protein>
    <recommendedName>
        <fullName evidence="10">Dynein regulatory complex subunit 2</fullName>
    </recommendedName>
</protein>
<evidence type="ECO:0000256" key="8">
    <source>
        <dbReference type="ARBA" id="ARBA00037841"/>
    </source>
</evidence>
<dbReference type="PANTHER" id="PTHR21625">
    <property type="entry name" value="NYD-SP28 PROTEIN"/>
    <property type="match status" value="1"/>
</dbReference>
<keyword evidence="4 12" id="KW-0175">Coiled coil</keyword>
<dbReference type="Proteomes" id="UP001470230">
    <property type="component" value="Unassembled WGS sequence"/>
</dbReference>
<evidence type="ECO:0000256" key="2">
    <source>
        <dbReference type="ARBA" id="ARBA00022490"/>
    </source>
</evidence>
<keyword evidence="16" id="KW-1185">Reference proteome</keyword>
<comment type="caution">
    <text evidence="15">The sequence shown here is derived from an EMBL/GenBank/DDBJ whole genome shotgun (WGS) entry which is preliminary data.</text>
</comment>
<evidence type="ECO:0000259" key="14">
    <source>
        <dbReference type="Pfam" id="PF14775"/>
    </source>
</evidence>
<organism evidence="15 16">
    <name type="scientific">Tritrichomonas musculus</name>
    <dbReference type="NCBI Taxonomy" id="1915356"/>
    <lineage>
        <taxon>Eukaryota</taxon>
        <taxon>Metamonada</taxon>
        <taxon>Parabasalia</taxon>
        <taxon>Tritrichomonadida</taxon>
        <taxon>Tritrichomonadidae</taxon>
        <taxon>Tritrichomonas</taxon>
    </lineage>
</organism>
<keyword evidence="2" id="KW-0963">Cytoplasm</keyword>
<dbReference type="EMBL" id="JAPFFF010000012">
    <property type="protein sequence ID" value="KAK8875490.1"/>
    <property type="molecule type" value="Genomic_DNA"/>
</dbReference>
<dbReference type="Pfam" id="PF14775">
    <property type="entry name" value="NYD-SP28_assoc"/>
    <property type="match status" value="1"/>
</dbReference>
<evidence type="ECO:0000259" key="13">
    <source>
        <dbReference type="Pfam" id="PF14772"/>
    </source>
</evidence>
<keyword evidence="5" id="KW-0969">Cilium</keyword>
<comment type="function">
    <text evidence="11">Component of the nexin-dynein regulatory complex (N-DRC), a key regulator of ciliary/flagellar motility which maintains the alignment and integrity of the distal axoneme and regulates microtubule sliding in motile axonemes. Plays a critical role in the assembly of N-DRC and also stabilizes the assembly of multiple inner dynein arms and radial spokes. Coassembles with DRC1 to form a central scaffold needed for assembly of the N-DRC and its attachment to the outer doublet microtubules.</text>
</comment>
<reference evidence="15 16" key="1">
    <citation type="submission" date="2024-04" db="EMBL/GenBank/DDBJ databases">
        <title>Tritrichomonas musculus Genome.</title>
        <authorList>
            <person name="Alves-Ferreira E."/>
            <person name="Grigg M."/>
            <person name="Lorenzi H."/>
            <person name="Galac M."/>
        </authorList>
    </citation>
    <scope>NUCLEOTIDE SEQUENCE [LARGE SCALE GENOMIC DNA]</scope>
    <source>
        <strain evidence="15 16">EAF2021</strain>
    </source>
</reference>
<evidence type="ECO:0000313" key="16">
    <source>
        <dbReference type="Proteomes" id="UP001470230"/>
    </source>
</evidence>
<evidence type="ECO:0000256" key="4">
    <source>
        <dbReference type="ARBA" id="ARBA00023054"/>
    </source>
</evidence>
<evidence type="ECO:0000256" key="1">
    <source>
        <dbReference type="ARBA" id="ARBA00004611"/>
    </source>
</evidence>
<keyword evidence="3" id="KW-0282">Flagellum</keyword>
<sequence length="462" mass="54829">MDVDKQNRIAEFTARFSEFKKYEQLNNNAVDDKWRSILSTEKNQQQKLSIDKIRANYTKQLDRCDAVIHRLIQWLNDGESQYQFALRAHKHNLQLLTELSNKRLDNEHNRFKVAIKTITDEYNHHRKSALQTYNEHIAEYRDITNAIEHEYSKTKSDMDTKYRTERESLIMKSQEAVSALRTHILEETTRVITEIQRRNEKFKEESDGRMMQFQQMFDKHKKRQKTMKANEEEIIKKAAEISHWRRKIKNNERESKEANERLRTEKENLSQHFRQLKDTMAQFRATEARKLAEISVAYEDAINHVTEKLGLAEKILKYAEMTRKLETEREQVIPFPKSIVETDPEIMKQMQQFKLQLKGDSKYVAESDMFDKFYRRYNKVLLEKLSLQREKESLLQQNNHLKQMLKKYMAGTAVSTDMMSKPNTLFIVNQNTNAPLRKVEQGTIPKIDAAMTLADNTLQLGK</sequence>
<feature type="domain" description="Dynein regulatory complex protein 1 C-terminal" evidence="14">
    <location>
        <begin position="368"/>
        <end position="409"/>
    </location>
</feature>
<evidence type="ECO:0000256" key="11">
    <source>
        <dbReference type="ARBA" id="ARBA00045865"/>
    </source>
</evidence>
<dbReference type="Pfam" id="PF14772">
    <property type="entry name" value="NYD-SP28"/>
    <property type="match status" value="1"/>
</dbReference>
<comment type="similarity">
    <text evidence="9">Belongs to the DRC2 family.</text>
</comment>
<dbReference type="InterPro" id="IPR029440">
    <property type="entry name" value="DRC1_C"/>
</dbReference>
<evidence type="ECO:0000256" key="3">
    <source>
        <dbReference type="ARBA" id="ARBA00022846"/>
    </source>
</evidence>
<feature type="coiled-coil region" evidence="12">
    <location>
        <begin position="241"/>
        <end position="286"/>
    </location>
</feature>
<comment type="subcellular location">
    <subcellularLocation>
        <location evidence="1">Cytoplasm</location>
        <location evidence="1">Cytoskeleton</location>
        <location evidence="1">Flagellum axoneme</location>
    </subcellularLocation>
    <subcellularLocation>
        <location evidence="8">Cytoplasm</location>
        <location evidence="8">Cytoskeleton</location>
        <location evidence="8">Flagellum basal body</location>
    </subcellularLocation>
</comment>
<name>A0ABR2JCR9_9EUKA</name>
<evidence type="ECO:0000256" key="7">
    <source>
        <dbReference type="ARBA" id="ARBA00023273"/>
    </source>
</evidence>
<evidence type="ECO:0000313" key="15">
    <source>
        <dbReference type="EMBL" id="KAK8875490.1"/>
    </source>
</evidence>
<keyword evidence="7" id="KW-0966">Cell projection</keyword>
<feature type="domain" description="Dynein regulatory complex protein 1/2 N-terminal" evidence="13">
    <location>
        <begin position="11"/>
        <end position="92"/>
    </location>
</feature>